<proteinExistence type="predicted"/>
<evidence type="ECO:0000313" key="8">
    <source>
        <dbReference type="Proteomes" id="UP001153678"/>
    </source>
</evidence>
<dbReference type="InterPro" id="IPR000719">
    <property type="entry name" value="Prot_kinase_dom"/>
</dbReference>
<dbReference type="PANTHER" id="PTHR46716">
    <property type="entry name" value="MITOGEN-ACTIVATED PROTEIN KINASE KINASE KINASE 7"/>
    <property type="match status" value="1"/>
</dbReference>
<evidence type="ECO:0000256" key="1">
    <source>
        <dbReference type="ARBA" id="ARBA00022527"/>
    </source>
</evidence>
<evidence type="ECO:0000256" key="5">
    <source>
        <dbReference type="ARBA" id="ARBA00022840"/>
    </source>
</evidence>
<dbReference type="GO" id="GO:0007254">
    <property type="term" value="P:JNK cascade"/>
    <property type="evidence" value="ECO:0007669"/>
    <property type="project" value="TreeGrafter"/>
</dbReference>
<keyword evidence="5" id="KW-0067">ATP-binding</keyword>
<dbReference type="SUPFAM" id="SSF56112">
    <property type="entry name" value="Protein kinase-like (PK-like)"/>
    <property type="match status" value="1"/>
</dbReference>
<dbReference type="OrthoDB" id="346907at2759"/>
<dbReference type="AlphaFoldDB" id="A0A9W4SQM5"/>
<accession>A0A9W4SQM5</accession>
<keyword evidence="3" id="KW-0547">Nucleotide-binding</keyword>
<dbReference type="EMBL" id="CAMKVN010001783">
    <property type="protein sequence ID" value="CAI2178053.1"/>
    <property type="molecule type" value="Genomic_DNA"/>
</dbReference>
<dbReference type="GO" id="GO:0006955">
    <property type="term" value="P:immune response"/>
    <property type="evidence" value="ECO:0007669"/>
    <property type="project" value="TreeGrafter"/>
</dbReference>
<protein>
    <submittedName>
        <fullName evidence="7">9299_t:CDS:1</fullName>
    </submittedName>
</protein>
<keyword evidence="2" id="KW-0808">Transferase</keyword>
<evidence type="ECO:0000313" key="7">
    <source>
        <dbReference type="EMBL" id="CAI2178053.1"/>
    </source>
</evidence>
<comment type="caution">
    <text evidence="7">The sequence shown here is derived from an EMBL/GenBank/DDBJ whole genome shotgun (WGS) entry which is preliminary data.</text>
</comment>
<keyword evidence="1" id="KW-0723">Serine/threonine-protein kinase</keyword>
<dbReference type="Gene3D" id="1.10.510.10">
    <property type="entry name" value="Transferase(Phosphotransferase) domain 1"/>
    <property type="match status" value="1"/>
</dbReference>
<gene>
    <name evidence="7" type="ORF">FWILDA_LOCUS8393</name>
</gene>
<dbReference type="GO" id="GO:0004709">
    <property type="term" value="F:MAP kinase kinase kinase activity"/>
    <property type="evidence" value="ECO:0007669"/>
    <property type="project" value="TreeGrafter"/>
</dbReference>
<dbReference type="Pfam" id="PF07714">
    <property type="entry name" value="PK_Tyr_Ser-Thr"/>
    <property type="match status" value="1"/>
</dbReference>
<dbReference type="GO" id="GO:0005524">
    <property type="term" value="F:ATP binding"/>
    <property type="evidence" value="ECO:0007669"/>
    <property type="project" value="UniProtKB-KW"/>
</dbReference>
<keyword evidence="4" id="KW-0418">Kinase</keyword>
<dbReference type="InterPro" id="IPR001245">
    <property type="entry name" value="Ser-Thr/Tyr_kinase_cat_dom"/>
</dbReference>
<sequence length="230" mass="27061">MTHKWYIGDFGFCGPVDKHLNGIYGNLPYIAPEVLLKKEYTFASDIYSIGMLMWEISSGQSPFFNDQQKFELWNKIVDGTRPETVAETPLKYKKLMEKCWNADPLQRPNINVLLKKMKKINKSYLNELNKNSFNQNILSELNKKRSFDYEPFSITRNITEVEQEAFHSKPYSFNIPDNVSEFNNVNNKKIKDTSKIIVFLIDYGKRLFRLFRKSEKYSENKNVKICNNPP</sequence>
<evidence type="ECO:0000256" key="4">
    <source>
        <dbReference type="ARBA" id="ARBA00022777"/>
    </source>
</evidence>
<evidence type="ECO:0000259" key="6">
    <source>
        <dbReference type="PROSITE" id="PS50011"/>
    </source>
</evidence>
<dbReference type="InterPro" id="IPR011009">
    <property type="entry name" value="Kinase-like_dom_sf"/>
</dbReference>
<dbReference type="PROSITE" id="PS50011">
    <property type="entry name" value="PROTEIN_KINASE_DOM"/>
    <property type="match status" value="1"/>
</dbReference>
<reference evidence="7" key="1">
    <citation type="submission" date="2022-08" db="EMBL/GenBank/DDBJ databases">
        <authorList>
            <person name="Kallberg Y."/>
            <person name="Tangrot J."/>
            <person name="Rosling A."/>
        </authorList>
    </citation>
    <scope>NUCLEOTIDE SEQUENCE</scope>
    <source>
        <strain evidence="7">Wild A</strain>
    </source>
</reference>
<keyword evidence="8" id="KW-1185">Reference proteome</keyword>
<feature type="domain" description="Protein kinase" evidence="6">
    <location>
        <begin position="1"/>
        <end position="125"/>
    </location>
</feature>
<dbReference type="PANTHER" id="PTHR46716:SF1">
    <property type="entry name" value="MITOGEN-ACTIVATED PROTEIN KINASE KINASE KINASE 7"/>
    <property type="match status" value="1"/>
</dbReference>
<evidence type="ECO:0000256" key="3">
    <source>
        <dbReference type="ARBA" id="ARBA00022741"/>
    </source>
</evidence>
<dbReference type="Proteomes" id="UP001153678">
    <property type="component" value="Unassembled WGS sequence"/>
</dbReference>
<organism evidence="7 8">
    <name type="scientific">Funneliformis geosporum</name>
    <dbReference type="NCBI Taxonomy" id="1117311"/>
    <lineage>
        <taxon>Eukaryota</taxon>
        <taxon>Fungi</taxon>
        <taxon>Fungi incertae sedis</taxon>
        <taxon>Mucoromycota</taxon>
        <taxon>Glomeromycotina</taxon>
        <taxon>Glomeromycetes</taxon>
        <taxon>Glomerales</taxon>
        <taxon>Glomeraceae</taxon>
        <taxon>Funneliformis</taxon>
    </lineage>
</organism>
<name>A0A9W4SQM5_9GLOM</name>
<evidence type="ECO:0000256" key="2">
    <source>
        <dbReference type="ARBA" id="ARBA00022679"/>
    </source>
</evidence>